<evidence type="ECO:0000313" key="8">
    <source>
        <dbReference type="RefSeq" id="XP_018023686.1"/>
    </source>
</evidence>
<organism evidence="7 8">
    <name type="scientific">Hyalella azteca</name>
    <name type="common">Amphipod</name>
    <dbReference type="NCBI Taxonomy" id="294128"/>
    <lineage>
        <taxon>Eukaryota</taxon>
        <taxon>Metazoa</taxon>
        <taxon>Ecdysozoa</taxon>
        <taxon>Arthropoda</taxon>
        <taxon>Crustacea</taxon>
        <taxon>Multicrustacea</taxon>
        <taxon>Malacostraca</taxon>
        <taxon>Eumalacostraca</taxon>
        <taxon>Peracarida</taxon>
        <taxon>Amphipoda</taxon>
        <taxon>Senticaudata</taxon>
        <taxon>Talitrida</taxon>
        <taxon>Talitroidea</taxon>
        <taxon>Hyalellidae</taxon>
        <taxon>Hyalella</taxon>
    </lineage>
</organism>
<accession>A0A8B7PEG0</accession>
<reference evidence="8" key="1">
    <citation type="submission" date="2025-08" db="UniProtKB">
        <authorList>
            <consortium name="RefSeq"/>
        </authorList>
    </citation>
    <scope>IDENTIFICATION</scope>
    <source>
        <tissue evidence="8">Whole organism</tissue>
    </source>
</reference>
<keyword evidence="4 5" id="KW-0472">Membrane</keyword>
<dbReference type="InterPro" id="IPR020846">
    <property type="entry name" value="MFS_dom"/>
</dbReference>
<dbReference type="KEGG" id="hazt:108679553"/>
<dbReference type="Gene3D" id="1.20.1250.20">
    <property type="entry name" value="MFS general substrate transporter like domains"/>
    <property type="match status" value="1"/>
</dbReference>
<feature type="transmembrane region" description="Helical" evidence="5">
    <location>
        <begin position="230"/>
        <end position="257"/>
    </location>
</feature>
<dbReference type="Proteomes" id="UP000694843">
    <property type="component" value="Unplaced"/>
</dbReference>
<comment type="subcellular location">
    <subcellularLocation>
        <location evidence="1">Membrane</location>
        <topology evidence="1">Multi-pass membrane protein</topology>
    </subcellularLocation>
</comment>
<evidence type="ECO:0000256" key="3">
    <source>
        <dbReference type="ARBA" id="ARBA00022989"/>
    </source>
</evidence>
<dbReference type="PANTHER" id="PTHR48021:SF1">
    <property type="entry name" value="GH07001P-RELATED"/>
    <property type="match status" value="1"/>
</dbReference>
<evidence type="ECO:0000256" key="4">
    <source>
        <dbReference type="ARBA" id="ARBA00023136"/>
    </source>
</evidence>
<evidence type="ECO:0000313" key="7">
    <source>
        <dbReference type="Proteomes" id="UP000694843"/>
    </source>
</evidence>
<evidence type="ECO:0000256" key="5">
    <source>
        <dbReference type="SAM" id="Phobius"/>
    </source>
</evidence>
<dbReference type="Pfam" id="PF00083">
    <property type="entry name" value="Sugar_tr"/>
    <property type="match status" value="1"/>
</dbReference>
<evidence type="ECO:0000259" key="6">
    <source>
        <dbReference type="PROSITE" id="PS50850"/>
    </source>
</evidence>
<dbReference type="SUPFAM" id="SSF103473">
    <property type="entry name" value="MFS general substrate transporter"/>
    <property type="match status" value="1"/>
</dbReference>
<dbReference type="GO" id="GO:0016020">
    <property type="term" value="C:membrane"/>
    <property type="evidence" value="ECO:0007669"/>
    <property type="project" value="UniProtKB-SubCell"/>
</dbReference>
<dbReference type="InterPro" id="IPR050549">
    <property type="entry name" value="MFS_Trehalose_Transporter"/>
</dbReference>
<dbReference type="AlphaFoldDB" id="A0A8B7PEG0"/>
<keyword evidence="7" id="KW-1185">Reference proteome</keyword>
<feature type="transmembrane region" description="Helical" evidence="5">
    <location>
        <begin position="169"/>
        <end position="189"/>
    </location>
</feature>
<gene>
    <name evidence="8" type="primary">LOC108679553</name>
</gene>
<sequence length="348" mass="38120">MSWYNVFINTYIGETASPDIRGNLGSSFQISYALGVVYSYVLGMCLPWQQLALTCLGPPVACTLLLSYFPESPTFLLLRNRTNQAKAALQTFRGRNVNIEEEFGKLQQLVHSNATQEWSWSLITQATVYKPLLIVGLAYLARASSGVNGIESHSSLILKAARGALPDQLSATLFIVFSTVSCFIVNFIIDSVGRKPLLIASASGVSICLGSLALYLYILEKAGEQAVKIVSWLPLLCLTVYGVAYNIGYGCVTGVLLGEMLPPWFKERAGAITMLTTNTMHLLMVILFSQKEDSLESYGLFLALAALNTAAAILIALFVKETKGKTLQEISELFEKRPKLIEYGSIDR</sequence>
<feature type="transmembrane region" description="Helical" evidence="5">
    <location>
        <begin position="269"/>
        <end position="288"/>
    </location>
</feature>
<evidence type="ECO:0000256" key="1">
    <source>
        <dbReference type="ARBA" id="ARBA00004141"/>
    </source>
</evidence>
<feature type="transmembrane region" description="Helical" evidence="5">
    <location>
        <begin position="196"/>
        <end position="218"/>
    </location>
</feature>
<dbReference type="InterPro" id="IPR036259">
    <property type="entry name" value="MFS_trans_sf"/>
</dbReference>
<protein>
    <submittedName>
        <fullName evidence="8">Facilitated trehalose transporter Tret1</fullName>
    </submittedName>
</protein>
<feature type="domain" description="Major facilitator superfamily (MFS) profile" evidence="6">
    <location>
        <begin position="1"/>
        <end position="323"/>
    </location>
</feature>
<keyword evidence="2 5" id="KW-0812">Transmembrane</keyword>
<feature type="transmembrane region" description="Helical" evidence="5">
    <location>
        <begin position="28"/>
        <end position="46"/>
    </location>
</feature>
<dbReference type="InterPro" id="IPR005828">
    <property type="entry name" value="MFS_sugar_transport-like"/>
</dbReference>
<dbReference type="RefSeq" id="XP_018023686.1">
    <property type="nucleotide sequence ID" value="XM_018168197.2"/>
</dbReference>
<dbReference type="GeneID" id="108679553"/>
<dbReference type="GO" id="GO:0022857">
    <property type="term" value="F:transmembrane transporter activity"/>
    <property type="evidence" value="ECO:0007669"/>
    <property type="project" value="InterPro"/>
</dbReference>
<name>A0A8B7PEG0_HYAAZ</name>
<keyword evidence="3 5" id="KW-1133">Transmembrane helix</keyword>
<evidence type="ECO:0000256" key="2">
    <source>
        <dbReference type="ARBA" id="ARBA00022692"/>
    </source>
</evidence>
<feature type="transmembrane region" description="Helical" evidence="5">
    <location>
        <begin position="51"/>
        <end position="69"/>
    </location>
</feature>
<dbReference type="OrthoDB" id="6612291at2759"/>
<dbReference type="PROSITE" id="PS50850">
    <property type="entry name" value="MFS"/>
    <property type="match status" value="1"/>
</dbReference>
<dbReference type="PANTHER" id="PTHR48021">
    <property type="match status" value="1"/>
</dbReference>
<proteinExistence type="predicted"/>
<feature type="transmembrane region" description="Helical" evidence="5">
    <location>
        <begin position="300"/>
        <end position="319"/>
    </location>
</feature>